<evidence type="ECO:0000313" key="2">
    <source>
        <dbReference type="EnsemblMetazoa" id="ISCW007916-PA"/>
    </source>
</evidence>
<dbReference type="EMBL" id="DS807103">
    <property type="protein sequence ID" value="EEC10878.1"/>
    <property type="molecule type" value="Genomic_DNA"/>
</dbReference>
<keyword evidence="3" id="KW-1185">Reference proteome</keyword>
<dbReference type="PaxDb" id="6945-B7PWA6"/>
<organism>
    <name type="scientific">Ixodes scapularis</name>
    <name type="common">Black-legged tick</name>
    <name type="synonym">Deer tick</name>
    <dbReference type="NCBI Taxonomy" id="6945"/>
    <lineage>
        <taxon>Eukaryota</taxon>
        <taxon>Metazoa</taxon>
        <taxon>Ecdysozoa</taxon>
        <taxon>Arthropoda</taxon>
        <taxon>Chelicerata</taxon>
        <taxon>Arachnida</taxon>
        <taxon>Acari</taxon>
        <taxon>Parasitiformes</taxon>
        <taxon>Ixodida</taxon>
        <taxon>Ixodoidea</taxon>
        <taxon>Ixodidae</taxon>
        <taxon>Ixodinae</taxon>
        <taxon>Ixodes</taxon>
    </lineage>
</organism>
<feature type="non-terminal residue" evidence="1">
    <location>
        <position position="1"/>
    </location>
</feature>
<sequence length="94" mass="11484">SHRPHPGSGHLRLCRLPRLRRLRRCSTCPLQRRPPHPVLQLRLRTQRRTRLWSGLRTRLWSRPYRSQIRRILLEMRRIRHEAQAVLRTIQTSNC</sequence>
<gene>
    <name evidence="1" type="ORF">IscW_ISCW007916</name>
</gene>
<reference evidence="1 3" key="1">
    <citation type="submission" date="2008-03" db="EMBL/GenBank/DDBJ databases">
        <title>Annotation of Ixodes scapularis.</title>
        <authorList>
            <consortium name="Ixodes scapularis Genome Project Consortium"/>
            <person name="Caler E."/>
            <person name="Hannick L.I."/>
            <person name="Bidwell S."/>
            <person name="Joardar V."/>
            <person name="Thiagarajan M."/>
            <person name="Amedeo P."/>
            <person name="Galinsky K.J."/>
            <person name="Schobel S."/>
            <person name="Inman J."/>
            <person name="Hostetler J."/>
            <person name="Miller J."/>
            <person name="Hammond M."/>
            <person name="Megy K."/>
            <person name="Lawson D."/>
            <person name="Kodira C."/>
            <person name="Sutton G."/>
            <person name="Meyer J."/>
            <person name="Hill C.A."/>
            <person name="Birren B."/>
            <person name="Nene V."/>
            <person name="Collins F."/>
            <person name="Alarcon-Chaidez F."/>
            <person name="Wikel S."/>
            <person name="Strausberg R."/>
        </authorList>
    </citation>
    <scope>NUCLEOTIDE SEQUENCE [LARGE SCALE GENOMIC DNA]</scope>
    <source>
        <strain evidence="3">Wikel</strain>
        <strain evidence="1">Wikel colony</strain>
    </source>
</reference>
<dbReference type="HOGENOM" id="CLU_2392199_0_0_1"/>
<dbReference type="Proteomes" id="UP000001555">
    <property type="component" value="Unassembled WGS sequence"/>
</dbReference>
<name>B7PWA6_IXOSC</name>
<dbReference type="EnsemblMetazoa" id="ISCW007916-RA">
    <property type="protein sequence ID" value="ISCW007916-PA"/>
    <property type="gene ID" value="ISCW007916"/>
</dbReference>
<evidence type="ECO:0000313" key="3">
    <source>
        <dbReference type="Proteomes" id="UP000001555"/>
    </source>
</evidence>
<proteinExistence type="predicted"/>
<dbReference type="AlphaFoldDB" id="B7PWA6"/>
<evidence type="ECO:0000313" key="1">
    <source>
        <dbReference type="EMBL" id="EEC10878.1"/>
    </source>
</evidence>
<reference evidence="2" key="2">
    <citation type="submission" date="2020-05" db="UniProtKB">
        <authorList>
            <consortium name="EnsemblMetazoa"/>
        </authorList>
    </citation>
    <scope>IDENTIFICATION</scope>
    <source>
        <strain evidence="2">wikel</strain>
    </source>
</reference>
<dbReference type="VEuPathDB" id="VectorBase:ISCW007916"/>
<accession>B7PWA6</accession>
<protein>
    <submittedName>
        <fullName evidence="1 2">Uncharacterized protein</fullName>
    </submittedName>
</protein>
<dbReference type="InParanoid" id="B7PWA6"/>
<dbReference type="EMBL" id="ABJB010107050">
    <property type="status" value="NOT_ANNOTATED_CDS"/>
    <property type="molecule type" value="Genomic_DNA"/>
</dbReference>